<name>A0A1V8PQU2_9BIFI</name>
<sequence length="43" mass="4553">MVLNAVTFHSIEMEIAHGIAHGGATMGETMHTMPATIMSMPVV</sequence>
<dbReference type="EMBL" id="NAQA01000003">
    <property type="protein sequence ID" value="OQM51085.1"/>
    <property type="molecule type" value="Genomic_DNA"/>
</dbReference>
<proteinExistence type="predicted"/>
<accession>A0A1V8PQU2</accession>
<comment type="caution">
    <text evidence="1">The sequence shown here is derived from an EMBL/GenBank/DDBJ whole genome shotgun (WGS) entry which is preliminary data.</text>
</comment>
<dbReference type="AlphaFoldDB" id="A0A1V8PQU2"/>
<evidence type="ECO:0000313" key="1">
    <source>
        <dbReference type="EMBL" id="OQM51085.1"/>
    </source>
</evidence>
<protein>
    <submittedName>
        <fullName evidence="1">Uncharacterized protein</fullName>
    </submittedName>
</protein>
<gene>
    <name evidence="1" type="ORF">B5782_1034</name>
</gene>
<organism evidence="1 2">
    <name type="scientific">Bifidobacterium catenulatum</name>
    <dbReference type="NCBI Taxonomy" id="1686"/>
    <lineage>
        <taxon>Bacteria</taxon>
        <taxon>Bacillati</taxon>
        <taxon>Actinomycetota</taxon>
        <taxon>Actinomycetes</taxon>
        <taxon>Bifidobacteriales</taxon>
        <taxon>Bifidobacteriaceae</taxon>
        <taxon>Bifidobacterium</taxon>
    </lineage>
</organism>
<reference evidence="1 2" key="1">
    <citation type="submission" date="2017-03" db="EMBL/GenBank/DDBJ databases">
        <title>Maternal inheritance of bifidobacteria.</title>
        <authorList>
            <person name="Lugli G.A."/>
            <person name="Duranti S."/>
            <person name="Milani C."/>
            <person name="Mancabelli L."/>
        </authorList>
    </citation>
    <scope>NUCLEOTIDE SEQUENCE [LARGE SCALE GENOMIC DNA]</scope>
    <source>
        <strain evidence="1 2">1899B</strain>
    </source>
</reference>
<evidence type="ECO:0000313" key="2">
    <source>
        <dbReference type="Proteomes" id="UP000192666"/>
    </source>
</evidence>
<dbReference type="Proteomes" id="UP000192666">
    <property type="component" value="Unassembled WGS sequence"/>
</dbReference>